<evidence type="ECO:0000313" key="1">
    <source>
        <dbReference type="EMBL" id="PTR00845.1"/>
    </source>
</evidence>
<dbReference type="EMBL" id="QAOQ01000001">
    <property type="protein sequence ID" value="PTR00845.1"/>
    <property type="molecule type" value="Genomic_DNA"/>
</dbReference>
<gene>
    <name evidence="1" type="ORF">C8P68_10173</name>
</gene>
<reference evidence="1 2" key="1">
    <citation type="submission" date="2018-04" db="EMBL/GenBank/DDBJ databases">
        <title>Genomic Encyclopedia of Archaeal and Bacterial Type Strains, Phase II (KMG-II): from individual species to whole genera.</title>
        <authorList>
            <person name="Goeker M."/>
        </authorList>
    </citation>
    <scope>NUCLEOTIDE SEQUENCE [LARGE SCALE GENOMIC DNA]</scope>
    <source>
        <strain evidence="1 2">DSM 26809</strain>
    </source>
</reference>
<dbReference type="OrthoDB" id="750465at2"/>
<proteinExistence type="predicted"/>
<comment type="caution">
    <text evidence="1">The sequence shown here is derived from an EMBL/GenBank/DDBJ whole genome shotgun (WGS) entry which is preliminary data.</text>
</comment>
<protein>
    <submittedName>
        <fullName evidence="1">Uncharacterized protein</fullName>
    </submittedName>
</protein>
<keyword evidence="2" id="KW-1185">Reference proteome</keyword>
<evidence type="ECO:0000313" key="2">
    <source>
        <dbReference type="Proteomes" id="UP000244168"/>
    </source>
</evidence>
<name>A0A2T5JEL4_9SPHI</name>
<sequence>MLVAINKIADYVQENPEAKSELLTWLKNHPYRRHQITSDPERPYDETGISPGIGDFSIRYISNYAAGIELITWVGTPAEYEAMVLLQYPNSVKRVKVIEKVIAPPPVMAYKTKEISRPPVAKETIGRTEQVDLIPDGEPFKTTAAYEQALTKAETLMRSKSGTPEYEELIQLLPSIKAYEKQKLSFPKITPAEIIRERMRIFKIEPHELPLITRFEFKADDFFAGQLELPTDVLAHLYKSLSLWFPVTDYSYM</sequence>
<accession>A0A2T5JEL4</accession>
<dbReference type="AlphaFoldDB" id="A0A2T5JEL4"/>
<organism evidence="1 2">
    <name type="scientific">Mucilaginibacter yixingensis</name>
    <dbReference type="NCBI Taxonomy" id="1295612"/>
    <lineage>
        <taxon>Bacteria</taxon>
        <taxon>Pseudomonadati</taxon>
        <taxon>Bacteroidota</taxon>
        <taxon>Sphingobacteriia</taxon>
        <taxon>Sphingobacteriales</taxon>
        <taxon>Sphingobacteriaceae</taxon>
        <taxon>Mucilaginibacter</taxon>
    </lineage>
</organism>
<dbReference type="RefSeq" id="WP_146166434.1">
    <property type="nucleotide sequence ID" value="NZ_CP160205.1"/>
</dbReference>
<dbReference type="Proteomes" id="UP000244168">
    <property type="component" value="Unassembled WGS sequence"/>
</dbReference>